<dbReference type="CDD" id="cd19165">
    <property type="entry name" value="HemeO"/>
    <property type="match status" value="1"/>
</dbReference>
<dbReference type="SUPFAM" id="SSF48613">
    <property type="entry name" value="Heme oxygenase-like"/>
    <property type="match status" value="1"/>
</dbReference>
<gene>
    <name evidence="5" type="ORF">LSH36_488g03004</name>
</gene>
<evidence type="ECO:0008006" key="7">
    <source>
        <dbReference type="Google" id="ProtNLM"/>
    </source>
</evidence>
<dbReference type="InterPro" id="IPR016053">
    <property type="entry name" value="Haem_Oase-like"/>
</dbReference>
<name>A0AAD9J8L3_9ANNE</name>
<keyword evidence="1" id="KW-0349">Heme</keyword>
<organism evidence="5 6">
    <name type="scientific">Paralvinella palmiformis</name>
    <dbReference type="NCBI Taxonomy" id="53620"/>
    <lineage>
        <taxon>Eukaryota</taxon>
        <taxon>Metazoa</taxon>
        <taxon>Spiralia</taxon>
        <taxon>Lophotrochozoa</taxon>
        <taxon>Annelida</taxon>
        <taxon>Polychaeta</taxon>
        <taxon>Sedentaria</taxon>
        <taxon>Canalipalpata</taxon>
        <taxon>Terebellida</taxon>
        <taxon>Terebelliformia</taxon>
        <taxon>Alvinellidae</taxon>
        <taxon>Paralvinella</taxon>
    </lineage>
</organism>
<dbReference type="AlphaFoldDB" id="A0AAD9J8L3"/>
<evidence type="ECO:0000256" key="4">
    <source>
        <dbReference type="SAM" id="Phobius"/>
    </source>
</evidence>
<dbReference type="GO" id="GO:0006788">
    <property type="term" value="P:heme oxidation"/>
    <property type="evidence" value="ECO:0007669"/>
    <property type="project" value="InterPro"/>
</dbReference>
<dbReference type="InterPro" id="IPR002051">
    <property type="entry name" value="Haem_Oase"/>
</dbReference>
<dbReference type="Gene3D" id="1.20.910.10">
    <property type="entry name" value="Heme oxygenase-like"/>
    <property type="match status" value="1"/>
</dbReference>
<dbReference type="PRINTS" id="PR00088">
    <property type="entry name" value="HAEMOXYGNASE"/>
</dbReference>
<reference evidence="5" key="1">
    <citation type="journal article" date="2023" name="Mol. Biol. Evol.">
        <title>Third-Generation Sequencing Reveals the Adaptive Role of the Epigenome in Three Deep-Sea Polychaetes.</title>
        <authorList>
            <person name="Perez M."/>
            <person name="Aroh O."/>
            <person name="Sun Y."/>
            <person name="Lan Y."/>
            <person name="Juniper S.K."/>
            <person name="Young C.R."/>
            <person name="Angers B."/>
            <person name="Qian P.Y."/>
        </authorList>
    </citation>
    <scope>NUCLEOTIDE SEQUENCE</scope>
    <source>
        <strain evidence="5">P08H-3</strain>
    </source>
</reference>
<dbReference type="GO" id="GO:0046872">
    <property type="term" value="F:metal ion binding"/>
    <property type="evidence" value="ECO:0007669"/>
    <property type="project" value="UniProtKB-KW"/>
</dbReference>
<dbReference type="PANTHER" id="PTHR10720">
    <property type="entry name" value="HEME OXYGENASE"/>
    <property type="match status" value="1"/>
</dbReference>
<keyword evidence="3" id="KW-0408">Iron</keyword>
<dbReference type="PANTHER" id="PTHR10720:SF0">
    <property type="entry name" value="HEME OXYGENASE"/>
    <property type="match status" value="1"/>
</dbReference>
<keyword evidence="4" id="KW-0472">Membrane</keyword>
<dbReference type="GO" id="GO:0004392">
    <property type="term" value="F:heme oxygenase (decyclizing) activity"/>
    <property type="evidence" value="ECO:0007669"/>
    <property type="project" value="InterPro"/>
</dbReference>
<keyword evidence="6" id="KW-1185">Reference proteome</keyword>
<evidence type="ECO:0000313" key="5">
    <source>
        <dbReference type="EMBL" id="KAK2148632.1"/>
    </source>
</evidence>
<feature type="transmembrane region" description="Helical" evidence="4">
    <location>
        <begin position="248"/>
        <end position="271"/>
    </location>
</feature>
<evidence type="ECO:0000256" key="3">
    <source>
        <dbReference type="ARBA" id="ARBA00023004"/>
    </source>
</evidence>
<comment type="caution">
    <text evidence="5">The sequence shown here is derived from an EMBL/GenBank/DDBJ whole genome shotgun (WGS) entry which is preliminary data.</text>
</comment>
<evidence type="ECO:0000256" key="2">
    <source>
        <dbReference type="ARBA" id="ARBA00022723"/>
    </source>
</evidence>
<protein>
    <recommendedName>
        <fullName evidence="7">Heme oxygenase</fullName>
    </recommendedName>
</protein>
<accession>A0AAD9J8L3</accession>
<dbReference type="InterPro" id="IPR016084">
    <property type="entry name" value="Haem_Oase-like_multi-hlx"/>
</dbReference>
<keyword evidence="4" id="KW-0812">Transmembrane</keyword>
<dbReference type="EMBL" id="JAODUP010000488">
    <property type="protein sequence ID" value="KAK2148632.1"/>
    <property type="molecule type" value="Genomic_DNA"/>
</dbReference>
<dbReference type="Pfam" id="PF01126">
    <property type="entry name" value="Heme_oxygenase"/>
    <property type="match status" value="1"/>
</dbReference>
<dbReference type="Proteomes" id="UP001208570">
    <property type="component" value="Unassembled WGS sequence"/>
</dbReference>
<evidence type="ECO:0000313" key="6">
    <source>
        <dbReference type="Proteomes" id="UP001208570"/>
    </source>
</evidence>
<proteinExistence type="predicted"/>
<keyword evidence="2" id="KW-0479">Metal-binding</keyword>
<sequence>MNRRFGVLPEKVTYRSNVIEKSHQAVNMDEKGKEGTDFCTELHEKTKDIHDKSDKLINLKLAVVLTNKEAWGQAVAQFYYVFQTIEQCIKQHQDHPHVSPLYIKDLERTKVFEKDLEYYLGPNWQGKLELTEATKKYCDRIIAATEEDPTLLVAYSHSMYLALLAGGQIIKRIVRKTLGLSGEDGLAIFDFPGSERKDVKDTLKYNINCMDLTRSQKDMILKEKRLCFQMNNAIAESVELKASSFKRLFMLFVLLLGGFLLILFLFLYMFYY</sequence>
<evidence type="ECO:0000256" key="1">
    <source>
        <dbReference type="ARBA" id="ARBA00022617"/>
    </source>
</evidence>
<keyword evidence="4" id="KW-1133">Transmembrane helix</keyword>